<protein>
    <recommendedName>
        <fullName evidence="3">Methyltransferase domain-containing protein</fullName>
    </recommendedName>
</protein>
<keyword evidence="1" id="KW-0489">Methyltransferase</keyword>
<dbReference type="Gene3D" id="3.40.50.150">
    <property type="entry name" value="Vaccinia Virus protein VP39"/>
    <property type="match status" value="2"/>
</dbReference>
<evidence type="ECO:0000313" key="5">
    <source>
        <dbReference type="Proteomes" id="UP001050691"/>
    </source>
</evidence>
<dbReference type="PANTHER" id="PTHR43861:SF1">
    <property type="entry name" value="TRANS-ACONITATE 2-METHYLTRANSFERASE"/>
    <property type="match status" value="1"/>
</dbReference>
<comment type="caution">
    <text evidence="4">The sequence shown here is derived from an EMBL/GenBank/DDBJ whole genome shotgun (WGS) entry which is preliminary data.</text>
</comment>
<dbReference type="Proteomes" id="UP001050691">
    <property type="component" value="Unassembled WGS sequence"/>
</dbReference>
<dbReference type="GO" id="GO:0008168">
    <property type="term" value="F:methyltransferase activity"/>
    <property type="evidence" value="ECO:0007669"/>
    <property type="project" value="UniProtKB-KW"/>
</dbReference>
<organism evidence="4 5">
    <name type="scientific">Clathrus columnatus</name>
    <dbReference type="NCBI Taxonomy" id="1419009"/>
    <lineage>
        <taxon>Eukaryota</taxon>
        <taxon>Fungi</taxon>
        <taxon>Dikarya</taxon>
        <taxon>Basidiomycota</taxon>
        <taxon>Agaricomycotina</taxon>
        <taxon>Agaricomycetes</taxon>
        <taxon>Phallomycetidae</taxon>
        <taxon>Phallales</taxon>
        <taxon>Clathraceae</taxon>
        <taxon>Clathrus</taxon>
    </lineage>
</organism>
<dbReference type="CDD" id="cd02440">
    <property type="entry name" value="AdoMet_MTases"/>
    <property type="match status" value="1"/>
</dbReference>
<dbReference type="GO" id="GO:0032259">
    <property type="term" value="P:methylation"/>
    <property type="evidence" value="ECO:0007669"/>
    <property type="project" value="UniProtKB-KW"/>
</dbReference>
<dbReference type="AlphaFoldDB" id="A0AAV5AGU4"/>
<accession>A0AAV5AGU4</accession>
<evidence type="ECO:0000259" key="3">
    <source>
        <dbReference type="Pfam" id="PF13649"/>
    </source>
</evidence>
<evidence type="ECO:0000256" key="1">
    <source>
        <dbReference type="ARBA" id="ARBA00022603"/>
    </source>
</evidence>
<dbReference type="InterPro" id="IPR041698">
    <property type="entry name" value="Methyltransf_25"/>
</dbReference>
<keyword evidence="2" id="KW-0808">Transferase</keyword>
<feature type="domain" description="Methyltransferase" evidence="3">
    <location>
        <begin position="49"/>
        <end position="141"/>
    </location>
</feature>
<dbReference type="Pfam" id="PF13649">
    <property type="entry name" value="Methyltransf_25"/>
    <property type="match status" value="1"/>
</dbReference>
<proteinExistence type="predicted"/>
<dbReference type="PANTHER" id="PTHR43861">
    <property type="entry name" value="TRANS-ACONITATE 2-METHYLTRANSFERASE-RELATED"/>
    <property type="match status" value="1"/>
</dbReference>
<sequence>MQINDNLKYVQLYDNISTVYEGVLTAHHKQAQNVLNRLSSIFLKPCSSILDVACGTGKPVSTHFASNGHEVTGIDFSPKMLELARIAVPNATFIQAEMFSWEPPEGRPYDLVAASHCFYNFSIAQVQAMIYKLSLWAKKDGIVVIGMSYTPKILEREGVLAQRGWAEGFPCNFLGQEFEASNMGHDEAWADLIKSTGLEIIEIDRENYMLADGSFDTETNSSESSLGPFPLPVAIDGPVDIQPEAWRELSEKKEIDKVYQAICAALHKGPNCHKVLCVSKLNTVLHIPNIEIQQISELPSSDVQPGSFDCVLLHWILHLVSSPGDYVDNAIKAIPPTGNGKIIIVQSAPDNELVNLINKASEGLGLPIQHHGFLLSEAENKLRAAGFQDINYIRTQASIQTFCSLQGQERVDSAANLLSRVFTADEALQEQLKERLKDLLKVHFLFKSSGEITCQTTILVAERK</sequence>
<keyword evidence="5" id="KW-1185">Reference proteome</keyword>
<evidence type="ECO:0000256" key="2">
    <source>
        <dbReference type="ARBA" id="ARBA00022679"/>
    </source>
</evidence>
<dbReference type="SUPFAM" id="SSF53335">
    <property type="entry name" value="S-adenosyl-L-methionine-dependent methyltransferases"/>
    <property type="match status" value="2"/>
</dbReference>
<reference evidence="4" key="1">
    <citation type="submission" date="2021-10" db="EMBL/GenBank/DDBJ databases">
        <title>De novo Genome Assembly of Clathrus columnatus (Basidiomycota, Fungi) Using Illumina and Nanopore Sequence Data.</title>
        <authorList>
            <person name="Ogiso-Tanaka E."/>
            <person name="Itagaki H."/>
            <person name="Hosoya T."/>
            <person name="Hosaka K."/>
        </authorList>
    </citation>
    <scope>NUCLEOTIDE SEQUENCE</scope>
    <source>
        <strain evidence="4">MO-923</strain>
    </source>
</reference>
<dbReference type="InterPro" id="IPR029063">
    <property type="entry name" value="SAM-dependent_MTases_sf"/>
</dbReference>
<evidence type="ECO:0000313" key="4">
    <source>
        <dbReference type="EMBL" id="GJJ13859.1"/>
    </source>
</evidence>
<gene>
    <name evidence="4" type="ORF">Clacol_008116</name>
</gene>
<name>A0AAV5AGU4_9AGAM</name>
<dbReference type="EMBL" id="BPWL01000009">
    <property type="protein sequence ID" value="GJJ13859.1"/>
    <property type="molecule type" value="Genomic_DNA"/>
</dbReference>